<gene>
    <name evidence="1" type="ORF">GS601_04795</name>
</gene>
<dbReference type="Proteomes" id="UP000646053">
    <property type="component" value="Unassembled WGS sequence"/>
</dbReference>
<name>A0A8J7YYY0_9CYAN</name>
<dbReference type="InterPro" id="IPR021787">
    <property type="entry name" value="DUF3352"/>
</dbReference>
<reference evidence="1" key="1">
    <citation type="submission" date="2019-12" db="EMBL/GenBank/DDBJ databases">
        <title>High-Quality draft genome sequences of three cyanobacteria isolated from the limestone walls of the Old Cathedral of Coimbra.</title>
        <authorList>
            <person name="Tiago I."/>
            <person name="Soares F."/>
            <person name="Portugal A."/>
        </authorList>
    </citation>
    <scope>NUCLEOTIDE SEQUENCE</scope>
    <source>
        <strain evidence="1">A</strain>
    </source>
</reference>
<dbReference type="Pfam" id="PF11832">
    <property type="entry name" value="DUF3352"/>
    <property type="match status" value="1"/>
</dbReference>
<protein>
    <submittedName>
        <fullName evidence="1">DUF3352 domain-containing protein</fullName>
    </submittedName>
</protein>
<evidence type="ECO:0000313" key="2">
    <source>
        <dbReference type="Proteomes" id="UP000646053"/>
    </source>
</evidence>
<dbReference type="RefSeq" id="WP_162422126.1">
    <property type="nucleotide sequence ID" value="NZ_WVIE01000004.1"/>
</dbReference>
<comment type="caution">
    <text evidence="1">The sequence shown here is derived from an EMBL/GenBank/DDBJ whole genome shotgun (WGS) entry which is preliminary data.</text>
</comment>
<organism evidence="1 2">
    <name type="scientific">Myxacorys almedinensis A</name>
    <dbReference type="NCBI Taxonomy" id="2690445"/>
    <lineage>
        <taxon>Bacteria</taxon>
        <taxon>Bacillati</taxon>
        <taxon>Cyanobacteriota</taxon>
        <taxon>Cyanophyceae</taxon>
        <taxon>Leptolyngbyales</taxon>
        <taxon>Leptolyngbyaceae</taxon>
        <taxon>Myxacorys</taxon>
        <taxon>Myxacorys almedinensis</taxon>
    </lineage>
</organism>
<proteinExistence type="predicted"/>
<evidence type="ECO:0000313" key="1">
    <source>
        <dbReference type="EMBL" id="NDJ16614.1"/>
    </source>
</evidence>
<keyword evidence="2" id="KW-1185">Reference proteome</keyword>
<sequence length="566" mass="61286">MKFRSFLTILAAIASLLFLIGSFGFVRIFAQSPLALLRGSPIESPTAAMFIPRQAPLVASLLVNPDRLQTLRQVIAKPSDRRAARAELDQFKQGILGSTDLDYQRDVQPWLGDEVTAAITSLDLDRDESNGAERGYLLAMLTKDPQRSREFLQLFWQKRALAGTDLAFESYKGTTIISGNVAQGNETATEPSESTPLSTGVVGSRYVLFANSPKVLKDAINNVQASELNLASSADYQRAISTLKDGRVGVVFLNLPQLKTLTGEELPQEGSLTIALGLNRQGLIAETALLDGSEPATQASLSKPVGALQYIPATSPLSASGSHLDHLWAGLSNTASQYDFVAQLVQQPLVDLEKQWHIKLEDDIFSWATGDYALGLVPQPGTEHRLDWVFVADTSDPAAQGAIATQFPDGVIAHLDAIAQQQGISPGSLPLGDRTVNVWTRLAAETLPKQEISVEAQVTGVHTSVGKYEIFATSLEAMDAALTAEKDALADSPKFARAIAPIQTPNNGYFYVDWDKAQPVMERQFPFVQLVELAGQPLFNHLRSLTISNYGNESGVQRGGAFIQLN</sequence>
<dbReference type="EMBL" id="WVIE01000004">
    <property type="protein sequence ID" value="NDJ16614.1"/>
    <property type="molecule type" value="Genomic_DNA"/>
</dbReference>
<dbReference type="AlphaFoldDB" id="A0A8J7YYY0"/>
<accession>A0A8J7YYY0</accession>